<dbReference type="Proteomes" id="UP000499080">
    <property type="component" value="Unassembled WGS sequence"/>
</dbReference>
<proteinExistence type="predicted"/>
<accession>A0A4Y2HZ88</accession>
<dbReference type="OrthoDB" id="8195485at2759"/>
<gene>
    <name evidence="1" type="ORF">AVEN_117352_1</name>
</gene>
<dbReference type="EMBL" id="BGPR01002263">
    <property type="protein sequence ID" value="GBM70643.1"/>
    <property type="molecule type" value="Genomic_DNA"/>
</dbReference>
<protein>
    <submittedName>
        <fullName evidence="1">Uncharacterized protein</fullName>
    </submittedName>
</protein>
<dbReference type="AlphaFoldDB" id="A0A4Y2HZ88"/>
<reference evidence="1 2" key="1">
    <citation type="journal article" date="2019" name="Sci. Rep.">
        <title>Orb-weaving spider Araneus ventricosus genome elucidates the spidroin gene catalogue.</title>
        <authorList>
            <person name="Kono N."/>
            <person name="Nakamura H."/>
            <person name="Ohtoshi R."/>
            <person name="Moran D.A.P."/>
            <person name="Shinohara A."/>
            <person name="Yoshida Y."/>
            <person name="Fujiwara M."/>
            <person name="Mori M."/>
            <person name="Tomita M."/>
            <person name="Arakawa K."/>
        </authorList>
    </citation>
    <scope>NUCLEOTIDE SEQUENCE [LARGE SCALE GENOMIC DNA]</scope>
</reference>
<name>A0A4Y2HZ88_ARAVE</name>
<organism evidence="1 2">
    <name type="scientific">Araneus ventricosus</name>
    <name type="common">Orbweaver spider</name>
    <name type="synonym">Epeira ventricosa</name>
    <dbReference type="NCBI Taxonomy" id="182803"/>
    <lineage>
        <taxon>Eukaryota</taxon>
        <taxon>Metazoa</taxon>
        <taxon>Ecdysozoa</taxon>
        <taxon>Arthropoda</taxon>
        <taxon>Chelicerata</taxon>
        <taxon>Arachnida</taxon>
        <taxon>Araneae</taxon>
        <taxon>Araneomorphae</taxon>
        <taxon>Entelegynae</taxon>
        <taxon>Araneoidea</taxon>
        <taxon>Araneidae</taxon>
        <taxon>Araneus</taxon>
    </lineage>
</organism>
<evidence type="ECO:0000313" key="1">
    <source>
        <dbReference type="EMBL" id="GBM70643.1"/>
    </source>
</evidence>
<sequence>MLCVKFQNEGFVAKQAEKYADYLIIKSALEIEKRSQCLVVVREDIDLLVIIAASTNSENIFFLKPGGGKTEDALYCAATLNIAPQIRGNILFLYAFSGCDTISALFRQVKRKFINVLNCNKL</sequence>
<comment type="caution">
    <text evidence="1">The sequence shown here is derived from an EMBL/GenBank/DDBJ whole genome shotgun (WGS) entry which is preliminary data.</text>
</comment>
<evidence type="ECO:0000313" key="2">
    <source>
        <dbReference type="Proteomes" id="UP000499080"/>
    </source>
</evidence>
<keyword evidence="2" id="KW-1185">Reference proteome</keyword>